<reference evidence="1 2" key="1">
    <citation type="submission" date="2021-07" db="EMBL/GenBank/DDBJ databases">
        <title>Sphingomonas sp.</title>
        <authorList>
            <person name="Feng G."/>
            <person name="Li J."/>
            <person name="Pan M."/>
        </authorList>
    </citation>
    <scope>NUCLEOTIDE SEQUENCE [LARGE SCALE GENOMIC DNA]</scope>
    <source>
        <strain evidence="1 2">RRHST34</strain>
    </source>
</reference>
<dbReference type="RefSeq" id="WP_219748933.1">
    <property type="nucleotide sequence ID" value="NZ_JAHXZN010000004.1"/>
</dbReference>
<keyword evidence="2" id="KW-1185">Reference proteome</keyword>
<dbReference type="EMBL" id="JAHXZN010000004">
    <property type="protein sequence ID" value="MBW6531526.1"/>
    <property type="molecule type" value="Genomic_DNA"/>
</dbReference>
<sequence>MSPLLLLAAASAPVPGTVAVVVRDRDSVPAAARYVEAATAALARADFTPLPDAGHSRYVAELAVSATENGVVASRGAEVAPPVYHGGGFSVGLPSRKEQLHALVVTKLRVTVSLRADSQVVWTAEASTARAAGTATGSPEAVATALCDAVLRWFPHPLPGPLSVP</sequence>
<dbReference type="Proteomes" id="UP000759103">
    <property type="component" value="Unassembled WGS sequence"/>
</dbReference>
<proteinExistence type="predicted"/>
<comment type="caution">
    <text evidence="1">The sequence shown here is derived from an EMBL/GenBank/DDBJ whole genome shotgun (WGS) entry which is preliminary data.</text>
</comment>
<evidence type="ECO:0000313" key="1">
    <source>
        <dbReference type="EMBL" id="MBW6531526.1"/>
    </source>
</evidence>
<accession>A0ABS7BPI6</accession>
<evidence type="ECO:0008006" key="3">
    <source>
        <dbReference type="Google" id="ProtNLM"/>
    </source>
</evidence>
<protein>
    <recommendedName>
        <fullName evidence="3">DUF4136 domain-containing protein</fullName>
    </recommendedName>
</protein>
<gene>
    <name evidence="1" type="ORF">KZ820_12350</name>
</gene>
<organism evidence="1 2">
    <name type="scientific">Sphingomonas citri</name>
    <dbReference type="NCBI Taxonomy" id="2862499"/>
    <lineage>
        <taxon>Bacteria</taxon>
        <taxon>Pseudomonadati</taxon>
        <taxon>Pseudomonadota</taxon>
        <taxon>Alphaproteobacteria</taxon>
        <taxon>Sphingomonadales</taxon>
        <taxon>Sphingomonadaceae</taxon>
        <taxon>Sphingomonas</taxon>
    </lineage>
</organism>
<name>A0ABS7BPI6_9SPHN</name>
<evidence type="ECO:0000313" key="2">
    <source>
        <dbReference type="Proteomes" id="UP000759103"/>
    </source>
</evidence>